<evidence type="ECO:0000313" key="4">
    <source>
        <dbReference type="EMBL" id="PPA74576.1"/>
    </source>
</evidence>
<dbReference type="OrthoDB" id="9770517at2"/>
<dbReference type="GO" id="GO:0015562">
    <property type="term" value="F:efflux transmembrane transporter activity"/>
    <property type="evidence" value="ECO:0007669"/>
    <property type="project" value="InterPro"/>
</dbReference>
<comment type="similarity">
    <text evidence="1">Belongs to the outer membrane factor (OMF) (TC 1.B.17) family.</text>
</comment>
<dbReference type="Gene3D" id="1.20.1600.10">
    <property type="entry name" value="Outer membrane efflux proteins (OEP)"/>
    <property type="match status" value="1"/>
</dbReference>
<organism evidence="4 5">
    <name type="scientific">Achromobacter spanius</name>
    <dbReference type="NCBI Taxonomy" id="217203"/>
    <lineage>
        <taxon>Bacteria</taxon>
        <taxon>Pseudomonadati</taxon>
        <taxon>Pseudomonadota</taxon>
        <taxon>Betaproteobacteria</taxon>
        <taxon>Burkholderiales</taxon>
        <taxon>Alcaligenaceae</taxon>
        <taxon>Achromobacter</taxon>
    </lineage>
</organism>
<evidence type="ECO:0000256" key="2">
    <source>
        <dbReference type="SAM" id="MobiDB-lite"/>
    </source>
</evidence>
<dbReference type="Gene3D" id="2.20.200.10">
    <property type="entry name" value="Outer membrane efflux proteins (OEP)"/>
    <property type="match status" value="1"/>
</dbReference>
<evidence type="ECO:0000256" key="1">
    <source>
        <dbReference type="ARBA" id="ARBA00007613"/>
    </source>
</evidence>
<feature type="region of interest" description="Disordered" evidence="2">
    <location>
        <begin position="463"/>
        <end position="525"/>
    </location>
</feature>
<feature type="signal peptide" evidence="3">
    <location>
        <begin position="1"/>
        <end position="27"/>
    </location>
</feature>
<proteinExistence type="inferred from homology"/>
<dbReference type="SUPFAM" id="SSF56954">
    <property type="entry name" value="Outer membrane efflux proteins (OEP)"/>
    <property type="match status" value="1"/>
</dbReference>
<feature type="chain" id="PRO_5015635613" description="RND transporter" evidence="3">
    <location>
        <begin position="28"/>
        <end position="525"/>
    </location>
</feature>
<accession>A0A2S5GNT8</accession>
<dbReference type="PANTHER" id="PTHR30203">
    <property type="entry name" value="OUTER MEMBRANE CATION EFFLUX PROTEIN"/>
    <property type="match status" value="1"/>
</dbReference>
<sequence length="525" mass="55978">MSAPPTLLSRALPLACMAMLMAGCANLNRPADDAMVKDAMAGTDVPAAWTTSAQAAAFEPAWAGFPRTGTLQALIEEALANNVDLRVAASRMQQAAHQARLAGASLLPTVGIGARAATDPTPGSAFSANGYAVLMNWELDLWGRARAEKLSGEAGYRSSEADYAYARQSIGALTAKSWLAALEASGQLTLARELESATSDQLKLIQYRRSIGRVGEFEVAQWSEQVAAAADVVAQRELARVQALRALELMLGRYPAGVAQADEAIPDSPAPLAPGLPLALLDRRPDLVAARERLVAAFFGAEEAKAARLPTIAIFAGAGRFTKDYSGLATSMQSWVFPVGASLAWPLFDAGRRQITLELRTEQQREALALYARAILGAMAEVENGLTGEQQLAMREQSLQRQYSESRRALALAQVQRQIGQFDDFDVLQRKRDALRVQSDLMHVRAERLVQRVNLHLALGGRFESDAPTTPATPASTQSSPDADQAASHATAASPRQTDPLAGGPPTPGHSQSAQPPHAKYSAPD</sequence>
<protein>
    <recommendedName>
        <fullName evidence="6">RND transporter</fullName>
    </recommendedName>
</protein>
<dbReference type="InterPro" id="IPR003423">
    <property type="entry name" value="OMP_efflux"/>
</dbReference>
<keyword evidence="3" id="KW-0732">Signal</keyword>
<dbReference type="Proteomes" id="UP000239990">
    <property type="component" value="Unassembled WGS sequence"/>
</dbReference>
<dbReference type="AlphaFoldDB" id="A0A2S5GNT8"/>
<dbReference type="Pfam" id="PF02321">
    <property type="entry name" value="OEP"/>
    <property type="match status" value="2"/>
</dbReference>
<gene>
    <name evidence="4" type="ORF">C4E15_20510</name>
</gene>
<dbReference type="EMBL" id="PREU01000009">
    <property type="protein sequence ID" value="PPA74576.1"/>
    <property type="molecule type" value="Genomic_DNA"/>
</dbReference>
<feature type="compositionally biased region" description="Low complexity" evidence="2">
    <location>
        <begin position="466"/>
        <end position="494"/>
    </location>
</feature>
<evidence type="ECO:0000256" key="3">
    <source>
        <dbReference type="SAM" id="SignalP"/>
    </source>
</evidence>
<reference evidence="4 5" key="1">
    <citation type="submission" date="2018-02" db="EMBL/GenBank/DDBJ databases">
        <title>Draft Genome of Achromobacter spanius stain 6.</title>
        <authorList>
            <person name="Gunasekera T.S."/>
            <person name="Radwan O."/>
            <person name="Ruiz O.N."/>
        </authorList>
    </citation>
    <scope>NUCLEOTIDE SEQUENCE [LARGE SCALE GENOMIC DNA]</scope>
    <source>
        <strain evidence="4 5">6</strain>
    </source>
</reference>
<name>A0A2S5GNT8_9BURK</name>
<evidence type="ECO:0008006" key="6">
    <source>
        <dbReference type="Google" id="ProtNLM"/>
    </source>
</evidence>
<dbReference type="InterPro" id="IPR010131">
    <property type="entry name" value="MdtP/NodT-like"/>
</dbReference>
<comment type="caution">
    <text evidence="4">The sequence shown here is derived from an EMBL/GenBank/DDBJ whole genome shotgun (WGS) entry which is preliminary data.</text>
</comment>
<dbReference type="RefSeq" id="WP_104144736.1">
    <property type="nucleotide sequence ID" value="NZ_PREU01000009.1"/>
</dbReference>
<evidence type="ECO:0000313" key="5">
    <source>
        <dbReference type="Proteomes" id="UP000239990"/>
    </source>
</evidence>